<feature type="transmembrane region" description="Helical" evidence="6">
    <location>
        <begin position="91"/>
        <end position="116"/>
    </location>
</feature>
<dbReference type="Pfam" id="PF01554">
    <property type="entry name" value="MatE"/>
    <property type="match status" value="2"/>
</dbReference>
<dbReference type="PANTHER" id="PTHR42893:SF46">
    <property type="entry name" value="PROTEIN DETOXIFICATION 44, CHLOROPLASTIC"/>
    <property type="match status" value="1"/>
</dbReference>
<evidence type="ECO:0000313" key="8">
    <source>
        <dbReference type="Proteomes" id="UP000199527"/>
    </source>
</evidence>
<feature type="transmembrane region" description="Helical" evidence="6">
    <location>
        <begin position="170"/>
        <end position="190"/>
    </location>
</feature>
<dbReference type="PANTHER" id="PTHR42893">
    <property type="entry name" value="PROTEIN DETOXIFICATION 44, CHLOROPLASTIC-RELATED"/>
    <property type="match status" value="1"/>
</dbReference>
<dbReference type="NCBIfam" id="NF007690">
    <property type="entry name" value="PRK10367.1"/>
    <property type="match status" value="1"/>
</dbReference>
<gene>
    <name evidence="7" type="ORF">SAMN04488540_12036</name>
</gene>
<feature type="transmembrane region" description="Helical" evidence="6">
    <location>
        <begin position="409"/>
        <end position="430"/>
    </location>
</feature>
<reference evidence="8" key="1">
    <citation type="submission" date="2016-10" db="EMBL/GenBank/DDBJ databases">
        <authorList>
            <person name="Varghese N."/>
            <person name="Submissions S."/>
        </authorList>
    </citation>
    <scope>NUCLEOTIDE SEQUENCE [LARGE SCALE GENOMIC DNA]</scope>
    <source>
        <strain evidence="8">DSM 23317</strain>
    </source>
</reference>
<keyword evidence="8" id="KW-1185">Reference proteome</keyword>
<dbReference type="AlphaFoldDB" id="A0A1G8ZM35"/>
<feature type="transmembrane region" description="Helical" evidence="6">
    <location>
        <begin position="355"/>
        <end position="375"/>
    </location>
</feature>
<comment type="subcellular location">
    <subcellularLocation>
        <location evidence="1">Membrane</location>
        <topology evidence="1">Multi-pass membrane protein</topology>
    </subcellularLocation>
</comment>
<dbReference type="InterPro" id="IPR044644">
    <property type="entry name" value="DinF-like"/>
</dbReference>
<evidence type="ECO:0000256" key="4">
    <source>
        <dbReference type="ARBA" id="ARBA00022989"/>
    </source>
</evidence>
<evidence type="ECO:0000256" key="5">
    <source>
        <dbReference type="ARBA" id="ARBA00023136"/>
    </source>
</evidence>
<evidence type="ECO:0000256" key="6">
    <source>
        <dbReference type="SAM" id="Phobius"/>
    </source>
</evidence>
<feature type="transmembrane region" description="Helical" evidence="6">
    <location>
        <begin position="312"/>
        <end position="335"/>
    </location>
</feature>
<dbReference type="RefSeq" id="WP_090367785.1">
    <property type="nucleotide sequence ID" value="NZ_FNEM01000020.1"/>
</dbReference>
<accession>A0A1G8ZM35</accession>
<keyword evidence="4 6" id="KW-1133">Transmembrane helix</keyword>
<evidence type="ECO:0000256" key="1">
    <source>
        <dbReference type="ARBA" id="ARBA00004141"/>
    </source>
</evidence>
<evidence type="ECO:0000256" key="3">
    <source>
        <dbReference type="ARBA" id="ARBA00022692"/>
    </source>
</evidence>
<proteinExistence type="inferred from homology"/>
<evidence type="ECO:0000313" key="7">
    <source>
        <dbReference type="EMBL" id="SDK15455.1"/>
    </source>
</evidence>
<dbReference type="InterPro" id="IPR002528">
    <property type="entry name" value="MATE_fam"/>
</dbReference>
<name>A0A1G8ZM35_9GAMM</name>
<protein>
    <submittedName>
        <fullName evidence="7">Multidrug resistance protein, MATE family</fullName>
    </submittedName>
</protein>
<feature type="transmembrane region" description="Helical" evidence="6">
    <location>
        <begin position="387"/>
        <end position="403"/>
    </location>
</feature>
<dbReference type="OrthoDB" id="9789527at2"/>
<dbReference type="Proteomes" id="UP000199527">
    <property type="component" value="Unassembled WGS sequence"/>
</dbReference>
<feature type="transmembrane region" description="Helical" evidence="6">
    <location>
        <begin position="196"/>
        <end position="215"/>
    </location>
</feature>
<feature type="transmembrane region" description="Helical" evidence="6">
    <location>
        <begin position="48"/>
        <end position="70"/>
    </location>
</feature>
<feature type="transmembrane region" description="Helical" evidence="6">
    <location>
        <begin position="243"/>
        <end position="262"/>
    </location>
</feature>
<sequence>MTIPAVLTQRQAHKRTFALAWPMILSNITIPLLGLVDTAVIGHLDEAYYLGGVAVGSMIITFLMWMLGFLRMGTTALVAQGHGADDIQAQLRVLGQGLILALGLASALLVLQWPILHWGLPLAGGSDQVQLYASQYFQIRIWGAPAALINLVLLGFLLGRGQPKVAMWQLILGNSLNIGLDLLFVMGFGWGVPGAAWASLCAEYGTMALAAYLVWRVLVANRVERLPWSLNGLSRLVRLNRDIFLRTLCLQLCLSFVTIMGARLGDVVVAGNAVLMNFMLVMAYALDGFAYSAEVEVGRAWGRVDRRRFVDAVTLGWFWSGLTALGFAAAFAVGGDGLIRLLTDLPPVQAHAQTYLPWVVVLPMMAFSCFLFDGVYIGAAQGAQMRNAMLVSALGFFLLWWLTRDWGNHGLWLALNGFMALRGITLAWHYHRYLKPEALRPVRGS</sequence>
<feature type="transmembrane region" description="Helical" evidence="6">
    <location>
        <begin position="136"/>
        <end position="158"/>
    </location>
</feature>
<dbReference type="CDD" id="cd13136">
    <property type="entry name" value="MATE_DinF_like"/>
    <property type="match status" value="1"/>
</dbReference>
<feature type="transmembrane region" description="Helical" evidence="6">
    <location>
        <begin position="17"/>
        <end position="36"/>
    </location>
</feature>
<keyword evidence="3 6" id="KW-0812">Transmembrane</keyword>
<dbReference type="GO" id="GO:0005886">
    <property type="term" value="C:plasma membrane"/>
    <property type="evidence" value="ECO:0007669"/>
    <property type="project" value="TreeGrafter"/>
</dbReference>
<keyword evidence="5 6" id="KW-0472">Membrane</keyword>
<dbReference type="GO" id="GO:0015297">
    <property type="term" value="F:antiporter activity"/>
    <property type="evidence" value="ECO:0007669"/>
    <property type="project" value="InterPro"/>
</dbReference>
<dbReference type="GO" id="GO:0042910">
    <property type="term" value="F:xenobiotic transmembrane transporter activity"/>
    <property type="evidence" value="ECO:0007669"/>
    <property type="project" value="InterPro"/>
</dbReference>
<comment type="similarity">
    <text evidence="2">Belongs to the multi antimicrobial extrusion (MATE) (TC 2.A.66.1) family.</text>
</comment>
<evidence type="ECO:0000256" key="2">
    <source>
        <dbReference type="ARBA" id="ARBA00010199"/>
    </source>
</evidence>
<organism evidence="7 8">
    <name type="scientific">Ferrimonas sediminum</name>
    <dbReference type="NCBI Taxonomy" id="718193"/>
    <lineage>
        <taxon>Bacteria</taxon>
        <taxon>Pseudomonadati</taxon>
        <taxon>Pseudomonadota</taxon>
        <taxon>Gammaproteobacteria</taxon>
        <taxon>Alteromonadales</taxon>
        <taxon>Ferrimonadaceae</taxon>
        <taxon>Ferrimonas</taxon>
    </lineage>
</organism>
<feature type="transmembrane region" description="Helical" evidence="6">
    <location>
        <begin position="268"/>
        <end position="291"/>
    </location>
</feature>
<dbReference type="EMBL" id="FNEM01000020">
    <property type="protein sequence ID" value="SDK15455.1"/>
    <property type="molecule type" value="Genomic_DNA"/>
</dbReference>
<dbReference type="NCBIfam" id="TIGR00797">
    <property type="entry name" value="matE"/>
    <property type="match status" value="1"/>
</dbReference>